<dbReference type="EMBL" id="GG704964">
    <property type="protein sequence ID" value="EEY97809.1"/>
    <property type="molecule type" value="Genomic_DNA"/>
</dbReference>
<name>D0S8T7_ACIJO</name>
<accession>D0S8T7</accession>
<evidence type="ECO:0000313" key="2">
    <source>
        <dbReference type="Proteomes" id="UP000012047"/>
    </source>
</evidence>
<protein>
    <recommendedName>
        <fullName evidence="3">Phage protein</fullName>
    </recommendedName>
</protein>
<reference evidence="2" key="1">
    <citation type="journal article" date="2012" name="PLoS ONE">
        <title>The success of Acinetobacter species; genetic, metabolic and virulence attributes.</title>
        <authorList>
            <person name="Peleg A.Y."/>
            <person name="de Breij A."/>
            <person name="Adams M.D."/>
            <person name="Cerqueira G.M."/>
            <person name="Mocali S."/>
            <person name="Galardini M."/>
            <person name="Nibbering P.H."/>
            <person name="Earl A.M."/>
            <person name="Ward D.V."/>
            <person name="Paterson D.L."/>
            <person name="Seifert H."/>
            <person name="Dijkshoorn L."/>
        </authorList>
    </citation>
    <scope>NUCLEOTIDE SEQUENCE [LARGE SCALE GENOMIC DNA]</scope>
    <source>
        <strain evidence="2">SH046</strain>
    </source>
</reference>
<proteinExistence type="predicted"/>
<sequence>MMSTLKDLNKHLFDQLDRLAKADKDELETEVKRAQTMSQVSEQIVDAHKTQLEAVKLVAQYKGLNTNQETPQISVGDMNVSV</sequence>
<dbReference type="eggNOG" id="ENOG5031KGH">
    <property type="taxonomic scope" value="Bacteria"/>
</dbReference>
<dbReference type="AlphaFoldDB" id="D0S8T7"/>
<organism evidence="1 2">
    <name type="scientific">Acinetobacter johnsonii SH046</name>
    <dbReference type="NCBI Taxonomy" id="575586"/>
    <lineage>
        <taxon>Bacteria</taxon>
        <taxon>Pseudomonadati</taxon>
        <taxon>Pseudomonadota</taxon>
        <taxon>Gammaproteobacteria</taxon>
        <taxon>Moraxellales</taxon>
        <taxon>Moraxellaceae</taxon>
        <taxon>Acinetobacter</taxon>
    </lineage>
</organism>
<evidence type="ECO:0000313" key="1">
    <source>
        <dbReference type="EMBL" id="EEY97809.1"/>
    </source>
</evidence>
<dbReference type="Proteomes" id="UP000012047">
    <property type="component" value="Unassembled WGS sequence"/>
</dbReference>
<gene>
    <name evidence="1" type="ORF">HMPREF0016_00892</name>
</gene>
<evidence type="ECO:0008006" key="3">
    <source>
        <dbReference type="Google" id="ProtNLM"/>
    </source>
</evidence>
<dbReference type="HOGENOM" id="CLU_175514_2_0_6"/>